<dbReference type="InterPro" id="IPR027463">
    <property type="entry name" value="AcrB_DN_DC_subdom"/>
</dbReference>
<feature type="transmembrane region" description="Helical" evidence="1">
    <location>
        <begin position="427"/>
        <end position="452"/>
    </location>
</feature>
<evidence type="ECO:0008006" key="4">
    <source>
        <dbReference type="Google" id="ProtNLM"/>
    </source>
</evidence>
<dbReference type="Gene3D" id="3.30.2090.10">
    <property type="entry name" value="Multidrug efflux transporter AcrB TolC docking domain, DN and DC subdomains"/>
    <property type="match status" value="2"/>
</dbReference>
<dbReference type="PANTHER" id="PTHR32063">
    <property type="match status" value="1"/>
</dbReference>
<feature type="transmembrane region" description="Helical" evidence="1">
    <location>
        <begin position="1018"/>
        <end position="1041"/>
    </location>
</feature>
<dbReference type="Proteomes" id="UP000183085">
    <property type="component" value="Unassembled WGS sequence"/>
</dbReference>
<feature type="transmembrane region" description="Helical" evidence="1">
    <location>
        <begin position="858"/>
        <end position="875"/>
    </location>
</feature>
<reference evidence="2 3" key="1">
    <citation type="journal article" date="2016" name="Environ. Microbiol.">
        <title>Genomic resolution of a cold subsurface aquifer community provides metabolic insights for novel microbes adapted to high CO concentrations.</title>
        <authorList>
            <person name="Probst A.J."/>
            <person name="Castelle C.J."/>
            <person name="Singh A."/>
            <person name="Brown C.T."/>
            <person name="Anantharaman K."/>
            <person name="Sharon I."/>
            <person name="Hug L.A."/>
            <person name="Burstein D."/>
            <person name="Emerson J.B."/>
            <person name="Thomas B.C."/>
            <person name="Banfield J.F."/>
        </authorList>
    </citation>
    <scope>NUCLEOTIDE SEQUENCE [LARGE SCALE GENOMIC DNA]</scope>
    <source>
        <strain evidence="2">CG2_30_40_21</strain>
    </source>
</reference>
<keyword evidence="1" id="KW-1133">Transmembrane helix</keyword>
<sequence>MSITNLAIKNHLTVFVLVLLIIITGTMAYVTLPREAAPDITIPYVIVQTMYLGVSPADIETLITNPIEKKLKALENVKNIRSTSADNMSIVTVEFLSGTDINDAVRKVKDRVDQAKTDLPADAEDPQVIEINLSNMPIMVINISSDAGLIKLKTIADELKDNIEAVKGILEVTIAGELEREILIQPDMGQLKKYKLSFDTISKAIQAANINIPGGTIDVGGSKYLIRIPGEFKNTKQIENIVADTINGTPIYIRDIARVIDTFKEKTSYSRLNNKDSISLSIQKRSGENLIAIADKIKTIINEEKVNLPSSTKLNILADQSIEIKDMVNELENSIMLGLVLVVLALFLFMGIRNSIFVATAIPLSMLISFNVLQLMGITLNMVCLFSLILVLGRLVDDSIVIVENIYRHIQEGYSRIEAARIATHEVAWPVISSTLTTVAAFTPLLFMPGIAGQFMRYIPIVVIITILASLFVALVINPVFCAVFMTVSKKKRTRDEKSEVYVQKTTIVSFYRKVLIQALAHKKATILLSLLAFVFSICLFGIANTGFEFFPATTPTKVYINIKAPDGANLQYTNQIVSSIERIMFKHPNIDRIISTVGSQNGAGPSFSLGASNSQLGTVIAEFKEVGKRTESPVKTIAWIRNRINKIPGAEIEIVKESMGPPTGAAIGIKVSGKDYFVLSNYAQQIKNILHSLPGVIDIKDDYSKGRQEIIIDINRDKAARVNADTAMIASIVRGAIQGSKVSVYREGNEEYDITLRLPLEQRVDINNIEQLNIAAKEGIQVPLGEIATVRTSGGINSINHFDSDRVITLQANPAEGYLAAERLQVIAKKLKNFKLWTGYKIGFVGESEMRDEMGGYLKKAFVIALLLIALVLITQFNSLLLPVIIMSSVLLSLIGIFLGLVIFHRPFGIVMTGIGIITLAGVIVCNAIVLIDFIQQLRARGFDRYSAVITAGAVRLRPVLLTAITTILGLVPMTFGINFDFKLFFASIFSGNLLGLIKVIDLGGKSTEFWGSMGSAVTIGMATGTILTLVVVPSLYIIFDDWREKAKLLVNR</sequence>
<protein>
    <recommendedName>
        <fullName evidence="4">Acriflavin resistance protein</fullName>
    </recommendedName>
</protein>
<feature type="transmembrane region" description="Helical" evidence="1">
    <location>
        <begin position="911"/>
        <end position="936"/>
    </location>
</feature>
<comment type="caution">
    <text evidence="2">The sequence shown here is derived from an EMBL/GenBank/DDBJ whole genome shotgun (WGS) entry which is preliminary data.</text>
</comment>
<evidence type="ECO:0000256" key="1">
    <source>
        <dbReference type="SAM" id="Phobius"/>
    </source>
</evidence>
<feature type="transmembrane region" description="Helical" evidence="1">
    <location>
        <begin position="882"/>
        <end position="905"/>
    </location>
</feature>
<dbReference type="SUPFAM" id="SSF82714">
    <property type="entry name" value="Multidrug efflux transporter AcrB TolC docking domain, DN and DC subdomains"/>
    <property type="match status" value="2"/>
</dbReference>
<dbReference type="EMBL" id="MNYI01000174">
    <property type="protein sequence ID" value="OIP38597.1"/>
    <property type="molecule type" value="Genomic_DNA"/>
</dbReference>
<evidence type="ECO:0000313" key="2">
    <source>
        <dbReference type="EMBL" id="OIP38597.1"/>
    </source>
</evidence>
<feature type="transmembrane region" description="Helical" evidence="1">
    <location>
        <begin position="527"/>
        <end position="548"/>
    </location>
</feature>
<proteinExistence type="predicted"/>
<keyword evidence="1" id="KW-0472">Membrane</keyword>
<feature type="transmembrane region" description="Helical" evidence="1">
    <location>
        <begin position="458"/>
        <end position="488"/>
    </location>
</feature>
<accession>A0A1J5DR56</accession>
<evidence type="ECO:0000313" key="3">
    <source>
        <dbReference type="Proteomes" id="UP000183085"/>
    </source>
</evidence>
<name>A0A1J5DR56_9BACT</name>
<dbReference type="Gene3D" id="3.30.70.1430">
    <property type="entry name" value="Multidrug efflux transporter AcrB pore domain"/>
    <property type="match status" value="2"/>
</dbReference>
<dbReference type="Pfam" id="PF00873">
    <property type="entry name" value="ACR_tran"/>
    <property type="match status" value="1"/>
</dbReference>
<gene>
    <name evidence="2" type="ORF">AUJ95_06580</name>
</gene>
<dbReference type="Gene3D" id="3.30.70.1320">
    <property type="entry name" value="Multidrug efflux transporter AcrB pore domain like"/>
    <property type="match status" value="1"/>
</dbReference>
<dbReference type="PANTHER" id="PTHR32063:SF24">
    <property type="entry name" value="CATION EFFLUX SYSTEM (ACRB_ACRD_ACRF FAMILY)"/>
    <property type="match status" value="1"/>
</dbReference>
<keyword evidence="1" id="KW-0812">Transmembrane</keyword>
<dbReference type="GO" id="GO:0005886">
    <property type="term" value="C:plasma membrane"/>
    <property type="evidence" value="ECO:0007669"/>
    <property type="project" value="TreeGrafter"/>
</dbReference>
<dbReference type="SUPFAM" id="SSF82866">
    <property type="entry name" value="Multidrug efflux transporter AcrB transmembrane domain"/>
    <property type="match status" value="2"/>
</dbReference>
<dbReference type="SUPFAM" id="SSF82693">
    <property type="entry name" value="Multidrug efflux transporter AcrB pore domain, PN1, PN2, PC1 and PC2 subdomains"/>
    <property type="match status" value="3"/>
</dbReference>
<dbReference type="GO" id="GO:0042910">
    <property type="term" value="F:xenobiotic transmembrane transporter activity"/>
    <property type="evidence" value="ECO:0007669"/>
    <property type="project" value="TreeGrafter"/>
</dbReference>
<feature type="transmembrane region" description="Helical" evidence="1">
    <location>
        <begin position="957"/>
        <end position="979"/>
    </location>
</feature>
<dbReference type="Gene3D" id="1.20.1640.10">
    <property type="entry name" value="Multidrug efflux transporter AcrB transmembrane domain"/>
    <property type="match status" value="2"/>
</dbReference>
<feature type="transmembrane region" description="Helical" evidence="1">
    <location>
        <begin position="335"/>
        <end position="352"/>
    </location>
</feature>
<dbReference type="Gene3D" id="3.30.70.1440">
    <property type="entry name" value="Multidrug efflux transporter AcrB pore domain"/>
    <property type="match status" value="1"/>
</dbReference>
<organism evidence="2 3">
    <name type="scientific">Candidatus Desantisbacteria bacterium CG2_30_40_21</name>
    <dbReference type="NCBI Taxonomy" id="1817895"/>
    <lineage>
        <taxon>Bacteria</taxon>
        <taxon>Candidatus Desantisiibacteriota</taxon>
    </lineage>
</organism>
<dbReference type="AlphaFoldDB" id="A0A1J5DR56"/>
<feature type="transmembrane region" description="Helical" evidence="1">
    <location>
        <begin position="12"/>
        <end position="32"/>
    </location>
</feature>
<dbReference type="STRING" id="1817895.AUJ95_06580"/>
<dbReference type="InterPro" id="IPR001036">
    <property type="entry name" value="Acrflvin-R"/>
</dbReference>
<dbReference type="PRINTS" id="PR00702">
    <property type="entry name" value="ACRIFLAVINRP"/>
</dbReference>
<feature type="transmembrane region" description="Helical" evidence="1">
    <location>
        <begin position="372"/>
        <end position="392"/>
    </location>
</feature>